<reference evidence="3 4" key="1">
    <citation type="submission" date="2018-11" db="EMBL/GenBank/DDBJ databases">
        <authorList>
            <person name="Lopez-Roques C."/>
            <person name="Donnadieu C."/>
            <person name="Bouchez O."/>
            <person name="Klopp C."/>
            <person name="Cabau C."/>
            <person name="Zahm M."/>
        </authorList>
    </citation>
    <scope>NUCLEOTIDE SEQUENCE [LARGE SCALE GENOMIC DNA]</scope>
    <source>
        <strain evidence="3">RS831</strain>
        <tissue evidence="3">Whole body</tissue>
    </source>
</reference>
<feature type="compositionally biased region" description="Polar residues" evidence="1">
    <location>
        <begin position="225"/>
        <end position="254"/>
    </location>
</feature>
<feature type="domain" description="CFA20" evidence="2">
    <location>
        <begin position="1"/>
        <end position="172"/>
    </location>
</feature>
<protein>
    <recommendedName>
        <fullName evidence="2">CFA20 domain-containing protein</fullName>
    </recommendedName>
</protein>
<gene>
    <name evidence="3" type="ORF">OJAV_G00047410</name>
</gene>
<sequence length="770" mass="85872">MFRNNYQGGAVFELFSGHGKDPVAKWKLYGGPPAIYKEYNKEVKGFVYCLEGSSQTVKMQIPENGKMSLGLIQRFLVLQVNIPVDHDFSTELVITDSDHQKRRLHLSTVHKQLSATIWHARIPFIGLKRNIWSTLCIDLVSMASELFKGFLTLDGITLFATCKVRRIFTMKEEPSAMSRDDTFLIVDSLTDIIPHNFLYPASVNQITQVLNGDILRKEVKKSAPCNSENVLDQSPTARSTGYQRTRPQGATRTASGFRASALSPQAHCSSSGMNHKVSSQSQSGTNLNENLAHGASCKLQSNTQKKGVFSKTGCKRLQVPSAKKETLLSSAETPPGEESGAQRKTKSRIIKEESVFQSKQQISGQEPSTSTENSLPPASDACSNSPDNESSGVATKPADSELFSILPDSSSDPQLWNNSESYEGYEPQLTLQEGDFIFSSQPRSSKWGQGQDDQEKMNTADDLLQTESERQYRRHLEDDFIGSESDEEENEGNIMSFSVTPRSPSEAQQVPLEDYHESPHMSRTSSPQLNLLNTLLPFERCGRAGPAGMAPIRCLSPNRLDYNLEEMNQVVDGNSCASLCGTLLQEVKLDDSIQQEEDGYAKKTVDSSHNPSQLSICLNIHEDEDNDEEELQMLAILKSEQEKDDSKHLGLSASQIRQCNVSVSLSSDSTSTRTSICTPPMNQGHHYQREMNPLLQSNPREWMDVLSPPIMPPSPRRRSGNTWNNLKSLVREEDGSVKEEKDEDEYLNLLFDPCLNCYFDPETGKYYELA</sequence>
<dbReference type="AlphaFoldDB" id="A0A437DE82"/>
<dbReference type="InterPro" id="IPR040441">
    <property type="entry name" value="CFA20/CFAP20DC"/>
</dbReference>
<name>A0A437DE82_ORYJA</name>
<dbReference type="OrthoDB" id="10261083at2759"/>
<feature type="compositionally biased region" description="Polar residues" evidence="1">
    <location>
        <begin position="262"/>
        <end position="289"/>
    </location>
</feature>
<keyword evidence="4" id="KW-1185">Reference proteome</keyword>
<feature type="compositionally biased region" description="Acidic residues" evidence="1">
    <location>
        <begin position="480"/>
        <end position="491"/>
    </location>
</feature>
<feature type="compositionally biased region" description="Polar residues" evidence="1">
    <location>
        <begin position="495"/>
        <end position="508"/>
    </location>
</feature>
<feature type="region of interest" description="Disordered" evidence="1">
    <location>
        <begin position="480"/>
        <end position="526"/>
    </location>
</feature>
<dbReference type="EMBL" id="CM012441">
    <property type="protein sequence ID" value="RVE73145.1"/>
    <property type="molecule type" value="Genomic_DNA"/>
</dbReference>
<evidence type="ECO:0000313" key="4">
    <source>
        <dbReference type="Proteomes" id="UP000283210"/>
    </source>
</evidence>
<evidence type="ECO:0000256" key="1">
    <source>
        <dbReference type="SAM" id="MobiDB-lite"/>
    </source>
</evidence>
<dbReference type="Proteomes" id="UP000283210">
    <property type="component" value="Chromosome 5"/>
</dbReference>
<dbReference type="InterPro" id="IPR007714">
    <property type="entry name" value="CFA20_dom"/>
</dbReference>
<reference evidence="3 4" key="2">
    <citation type="submission" date="2019-01" db="EMBL/GenBank/DDBJ databases">
        <title>A chromosome length genome reference of the Java medaka (oryzias javanicus).</title>
        <authorList>
            <person name="Herpin A."/>
            <person name="Takehana Y."/>
            <person name="Naruse K."/>
            <person name="Ansai S."/>
            <person name="Kawaguchi M."/>
        </authorList>
    </citation>
    <scope>NUCLEOTIDE SEQUENCE [LARGE SCALE GENOMIC DNA]</scope>
    <source>
        <strain evidence="3">RS831</strain>
        <tissue evidence="3">Whole body</tissue>
    </source>
</reference>
<dbReference type="PANTHER" id="PTHR12458">
    <property type="entry name" value="ORF PROTEIN"/>
    <property type="match status" value="1"/>
</dbReference>
<feature type="region of interest" description="Disordered" evidence="1">
    <location>
        <begin position="322"/>
        <end position="420"/>
    </location>
</feature>
<feature type="compositionally biased region" description="Polar residues" evidence="1">
    <location>
        <begin position="355"/>
        <end position="393"/>
    </location>
</feature>
<feature type="compositionally biased region" description="Polar residues" evidence="1">
    <location>
        <begin position="407"/>
        <end position="420"/>
    </location>
</feature>
<dbReference type="Pfam" id="PF05018">
    <property type="entry name" value="CFA20_dom"/>
    <property type="match status" value="1"/>
</dbReference>
<evidence type="ECO:0000313" key="3">
    <source>
        <dbReference type="EMBL" id="RVE73145.1"/>
    </source>
</evidence>
<evidence type="ECO:0000259" key="2">
    <source>
        <dbReference type="Pfam" id="PF05018"/>
    </source>
</evidence>
<feature type="region of interest" description="Disordered" evidence="1">
    <location>
        <begin position="225"/>
        <end position="289"/>
    </location>
</feature>
<proteinExistence type="predicted"/>
<organism evidence="3 4">
    <name type="scientific">Oryzias javanicus</name>
    <name type="common">Javanese ricefish</name>
    <name type="synonym">Aplocheilus javanicus</name>
    <dbReference type="NCBI Taxonomy" id="123683"/>
    <lineage>
        <taxon>Eukaryota</taxon>
        <taxon>Metazoa</taxon>
        <taxon>Chordata</taxon>
        <taxon>Craniata</taxon>
        <taxon>Vertebrata</taxon>
        <taxon>Euteleostomi</taxon>
        <taxon>Actinopterygii</taxon>
        <taxon>Neopterygii</taxon>
        <taxon>Teleostei</taxon>
        <taxon>Neoteleostei</taxon>
        <taxon>Acanthomorphata</taxon>
        <taxon>Ovalentaria</taxon>
        <taxon>Atherinomorphae</taxon>
        <taxon>Beloniformes</taxon>
        <taxon>Adrianichthyidae</taxon>
        <taxon>Oryziinae</taxon>
        <taxon>Oryzias</taxon>
    </lineage>
</organism>
<accession>A0A437DE82</accession>